<feature type="signal peptide" evidence="1">
    <location>
        <begin position="1"/>
        <end position="21"/>
    </location>
</feature>
<accession>A0AAN6WA69</accession>
<evidence type="ECO:0000313" key="2">
    <source>
        <dbReference type="EMBL" id="KAK4177853.1"/>
    </source>
</evidence>
<evidence type="ECO:0000313" key="3">
    <source>
        <dbReference type="Proteomes" id="UP001302321"/>
    </source>
</evidence>
<reference evidence="2" key="2">
    <citation type="submission" date="2023-05" db="EMBL/GenBank/DDBJ databases">
        <authorList>
            <consortium name="Lawrence Berkeley National Laboratory"/>
            <person name="Steindorff A."/>
            <person name="Hensen N."/>
            <person name="Bonometti L."/>
            <person name="Westerberg I."/>
            <person name="Brannstrom I.O."/>
            <person name="Guillou S."/>
            <person name="Cros-Aarteil S."/>
            <person name="Calhoun S."/>
            <person name="Haridas S."/>
            <person name="Kuo A."/>
            <person name="Mondo S."/>
            <person name="Pangilinan J."/>
            <person name="Riley R."/>
            <person name="Labutti K."/>
            <person name="Andreopoulos B."/>
            <person name="Lipzen A."/>
            <person name="Chen C."/>
            <person name="Yanf M."/>
            <person name="Daum C."/>
            <person name="Ng V."/>
            <person name="Clum A."/>
            <person name="Ohm R."/>
            <person name="Martin F."/>
            <person name="Silar P."/>
            <person name="Natvig D."/>
            <person name="Lalanne C."/>
            <person name="Gautier V."/>
            <person name="Ament-Velasquez S.L."/>
            <person name="Kruys A."/>
            <person name="Hutchinson M.I."/>
            <person name="Powell A.J."/>
            <person name="Barry K."/>
            <person name="Miller A.N."/>
            <person name="Grigoriev I.V."/>
            <person name="Debuchy R."/>
            <person name="Gladieux P."/>
            <person name="Thoren M.H."/>
            <person name="Johannesson H."/>
        </authorList>
    </citation>
    <scope>NUCLEOTIDE SEQUENCE</scope>
    <source>
        <strain evidence="2">CBS 892.96</strain>
    </source>
</reference>
<dbReference type="AlphaFoldDB" id="A0AAN6WA69"/>
<gene>
    <name evidence="2" type="ORF">QBC36DRAFT_123796</name>
</gene>
<evidence type="ECO:0008006" key="4">
    <source>
        <dbReference type="Google" id="ProtNLM"/>
    </source>
</evidence>
<organism evidence="2 3">
    <name type="scientific">Triangularia setosa</name>
    <dbReference type="NCBI Taxonomy" id="2587417"/>
    <lineage>
        <taxon>Eukaryota</taxon>
        <taxon>Fungi</taxon>
        <taxon>Dikarya</taxon>
        <taxon>Ascomycota</taxon>
        <taxon>Pezizomycotina</taxon>
        <taxon>Sordariomycetes</taxon>
        <taxon>Sordariomycetidae</taxon>
        <taxon>Sordariales</taxon>
        <taxon>Podosporaceae</taxon>
        <taxon>Triangularia</taxon>
    </lineage>
</organism>
<keyword evidence="3" id="KW-1185">Reference proteome</keyword>
<evidence type="ECO:0000256" key="1">
    <source>
        <dbReference type="SAM" id="SignalP"/>
    </source>
</evidence>
<comment type="caution">
    <text evidence="2">The sequence shown here is derived from an EMBL/GenBank/DDBJ whole genome shotgun (WGS) entry which is preliminary data.</text>
</comment>
<reference evidence="2" key="1">
    <citation type="journal article" date="2023" name="Mol. Phylogenet. Evol.">
        <title>Genome-scale phylogeny and comparative genomics of the fungal order Sordariales.</title>
        <authorList>
            <person name="Hensen N."/>
            <person name="Bonometti L."/>
            <person name="Westerberg I."/>
            <person name="Brannstrom I.O."/>
            <person name="Guillou S."/>
            <person name="Cros-Aarteil S."/>
            <person name="Calhoun S."/>
            <person name="Haridas S."/>
            <person name="Kuo A."/>
            <person name="Mondo S."/>
            <person name="Pangilinan J."/>
            <person name="Riley R."/>
            <person name="LaButti K."/>
            <person name="Andreopoulos B."/>
            <person name="Lipzen A."/>
            <person name="Chen C."/>
            <person name="Yan M."/>
            <person name="Daum C."/>
            <person name="Ng V."/>
            <person name="Clum A."/>
            <person name="Steindorff A."/>
            <person name="Ohm R.A."/>
            <person name="Martin F."/>
            <person name="Silar P."/>
            <person name="Natvig D.O."/>
            <person name="Lalanne C."/>
            <person name="Gautier V."/>
            <person name="Ament-Velasquez S.L."/>
            <person name="Kruys A."/>
            <person name="Hutchinson M.I."/>
            <person name="Powell A.J."/>
            <person name="Barry K."/>
            <person name="Miller A.N."/>
            <person name="Grigoriev I.V."/>
            <person name="Debuchy R."/>
            <person name="Gladieux P."/>
            <person name="Hiltunen Thoren M."/>
            <person name="Johannesson H."/>
        </authorList>
    </citation>
    <scope>NUCLEOTIDE SEQUENCE</scope>
    <source>
        <strain evidence="2">CBS 892.96</strain>
    </source>
</reference>
<name>A0AAN6WA69_9PEZI</name>
<proteinExistence type="predicted"/>
<protein>
    <recommendedName>
        <fullName evidence="4">Secreted protein</fullName>
    </recommendedName>
</protein>
<sequence length="95" mass="10647">MLCSLPQLAMIIVVAPGPCRTTDPCSKSSLCVPFPCWHFSGAWIFFLFCFLSRAYSLDKPSQTHTISHPLLEGSLSSSNYRHLLYTFLPPPPPFQ</sequence>
<dbReference type="EMBL" id="MU866153">
    <property type="protein sequence ID" value="KAK4177853.1"/>
    <property type="molecule type" value="Genomic_DNA"/>
</dbReference>
<keyword evidence="1" id="KW-0732">Signal</keyword>
<dbReference type="Proteomes" id="UP001302321">
    <property type="component" value="Unassembled WGS sequence"/>
</dbReference>
<feature type="chain" id="PRO_5042881331" description="Secreted protein" evidence="1">
    <location>
        <begin position="22"/>
        <end position="95"/>
    </location>
</feature>